<dbReference type="Gene3D" id="3.30.2080.10">
    <property type="entry name" value="GH92 mannosidase domain"/>
    <property type="match status" value="1"/>
</dbReference>
<name>A0A7Y0KBR1_9BACI</name>
<accession>A0A7Y0KBR1</accession>
<evidence type="ECO:0000259" key="2">
    <source>
        <dbReference type="Pfam" id="PF17678"/>
    </source>
</evidence>
<keyword evidence="4" id="KW-1185">Reference proteome</keyword>
<dbReference type="PANTHER" id="PTHR12143">
    <property type="entry name" value="PEPTIDE N-GLYCANASE PNGASE -RELATED"/>
    <property type="match status" value="1"/>
</dbReference>
<gene>
    <name evidence="3" type="ORF">HHU08_20725</name>
</gene>
<dbReference type="SUPFAM" id="SSF48208">
    <property type="entry name" value="Six-hairpin glycosidases"/>
    <property type="match status" value="1"/>
</dbReference>
<organism evidence="3 4">
    <name type="scientific">Niallia alba</name>
    <dbReference type="NCBI Taxonomy" id="2729105"/>
    <lineage>
        <taxon>Bacteria</taxon>
        <taxon>Bacillati</taxon>
        <taxon>Bacillota</taxon>
        <taxon>Bacilli</taxon>
        <taxon>Bacillales</taxon>
        <taxon>Bacillaceae</taxon>
        <taxon>Niallia</taxon>
    </lineage>
</organism>
<dbReference type="GO" id="GO:0006516">
    <property type="term" value="P:glycoprotein catabolic process"/>
    <property type="evidence" value="ECO:0007669"/>
    <property type="project" value="TreeGrafter"/>
</dbReference>
<proteinExistence type="predicted"/>
<dbReference type="InterPro" id="IPR008928">
    <property type="entry name" value="6-hairpin_glycosidase_sf"/>
</dbReference>
<dbReference type="Gene3D" id="2.70.98.10">
    <property type="match status" value="1"/>
</dbReference>
<dbReference type="Gene3D" id="1.20.1610.10">
    <property type="entry name" value="alpha-1,2-mannosidases domains"/>
    <property type="match status" value="1"/>
</dbReference>
<dbReference type="Gene3D" id="1.20.1050.60">
    <property type="entry name" value="alpha-1,2-mannosidase"/>
    <property type="match status" value="1"/>
</dbReference>
<dbReference type="PANTHER" id="PTHR12143:SF43">
    <property type="entry name" value="PUTATIVE-RELATED"/>
    <property type="match status" value="1"/>
</dbReference>
<dbReference type="GO" id="GO:0000224">
    <property type="term" value="F:peptide-N4-(N-acetyl-beta-glucosaminyl)asparagine amidase activity"/>
    <property type="evidence" value="ECO:0007669"/>
    <property type="project" value="TreeGrafter"/>
</dbReference>
<dbReference type="InterPro" id="IPR005887">
    <property type="entry name" value="GH92_a_mannosidase_put"/>
</dbReference>
<dbReference type="RefSeq" id="WP_169189198.1">
    <property type="nucleotide sequence ID" value="NZ_JABBPK010000001.1"/>
</dbReference>
<evidence type="ECO:0000259" key="1">
    <source>
        <dbReference type="Pfam" id="PF07971"/>
    </source>
</evidence>
<dbReference type="GO" id="GO:0030246">
    <property type="term" value="F:carbohydrate binding"/>
    <property type="evidence" value="ECO:0007669"/>
    <property type="project" value="InterPro"/>
</dbReference>
<dbReference type="AlphaFoldDB" id="A0A7Y0KBR1"/>
<dbReference type="EMBL" id="JABBPK010000001">
    <property type="protein sequence ID" value="NMO79375.1"/>
    <property type="molecule type" value="Genomic_DNA"/>
</dbReference>
<evidence type="ECO:0000313" key="4">
    <source>
        <dbReference type="Proteomes" id="UP000588491"/>
    </source>
</evidence>
<dbReference type="NCBIfam" id="TIGR01180">
    <property type="entry name" value="aman2_put"/>
    <property type="match status" value="1"/>
</dbReference>
<dbReference type="GO" id="GO:0005829">
    <property type="term" value="C:cytosol"/>
    <property type="evidence" value="ECO:0007669"/>
    <property type="project" value="TreeGrafter"/>
</dbReference>
<evidence type="ECO:0000313" key="3">
    <source>
        <dbReference type="EMBL" id="NMO79375.1"/>
    </source>
</evidence>
<feature type="domain" description="Glycosyl hydrolase family 92" evidence="1">
    <location>
        <begin position="239"/>
        <end position="712"/>
    </location>
</feature>
<reference evidence="3 4" key="1">
    <citation type="submission" date="2020-04" db="EMBL/GenBank/DDBJ databases">
        <title>Bacillus sp. UniB3 isolated from commercial digestive syrup.</title>
        <authorList>
            <person name="Thorat V."/>
            <person name="Kirdat K."/>
            <person name="Tiwarekar B."/>
            <person name="Yadav A."/>
        </authorList>
    </citation>
    <scope>NUCLEOTIDE SEQUENCE [LARGE SCALE GENOMIC DNA]</scope>
    <source>
        <strain evidence="3 4">UniB3</strain>
    </source>
</reference>
<dbReference type="InterPro" id="IPR041371">
    <property type="entry name" value="GH92_N"/>
</dbReference>
<comment type="caution">
    <text evidence="3">The sequence shown here is derived from an EMBL/GenBank/DDBJ whole genome shotgun (WGS) entry which is preliminary data.</text>
</comment>
<dbReference type="Proteomes" id="UP000588491">
    <property type="component" value="Unassembled WGS sequence"/>
</dbReference>
<dbReference type="Pfam" id="PF07971">
    <property type="entry name" value="Glyco_hydro_92"/>
    <property type="match status" value="1"/>
</dbReference>
<sequence length="742" mass="84924">MLELMDTRQGTENQHSYSNGNTLPYTGFPFGMNFFVPQTKHTNGSWFFHPRDRVFQGFRLTHQPSPWMGDFSHLLLTPLSGAFQNADIYHYQSSYRPESAIFQPHYLQITQARYQIKNELVPTTYGAILRSNYRDSNLPGLSLHLPGKGEISLDSNKKQISGYVSNFAGCEDPNFKMYFIMTFNHPIDQEHTGFFQGDNPFTPALSASGEDQHFLIRFLLNQEEPLETRLATSFISSNQAEWNLNQELSPFSFDTLQKQAADAWEYYLNKIEVKNQDFSAVKTFYHCMYRMFLFPQKFYEINQQGEPIHYDTTSKRVKTGVLYTNNGFWDTFRTVYPLYSLLIPDEYEEMLRGFLNSYRETGFLPKWLSPDERGLMPGTLIDAVIADASQKGIARDIIPELFEAMVKTASTVSSKPTYGRQGIEDYDTYGYIPSNHHESVNHTLDYAYSDFCISRVAKELGNKEMEQMFEKRAYNYLNIFHEETGFMRAKDKQGRVEEPFNCFSWGQDYAEGSAWQSSFAVFHDFAGLINAYGGNKPFREKLVQLCNQEPIFETKGYGFEIHEMSEMAAIDFGQVAISNQPSFHLPYLFTYAGDPASSQVLLKQLMTQLFTSSPTGYPGDEDNGSMSGWFIFNSMGFYPVCPGTGEYVIGIPIFDSITIHLPNDKKIEISTKFNQPQFSFVHQVTVNNATYNKLTLEHDLLIKGCTIDFQLGIVPPNKDYAETDLPYSLSTDSAASEYKSNV</sequence>
<dbReference type="Pfam" id="PF17678">
    <property type="entry name" value="Glyco_hydro_92N"/>
    <property type="match status" value="1"/>
</dbReference>
<protein>
    <submittedName>
        <fullName evidence="3">Alpha-mannosidase</fullName>
    </submittedName>
</protein>
<dbReference type="InterPro" id="IPR014718">
    <property type="entry name" value="GH-type_carb-bd"/>
</dbReference>
<dbReference type="InterPro" id="IPR012939">
    <property type="entry name" value="Glyco_hydro_92"/>
</dbReference>
<feature type="domain" description="Glycosyl hydrolase family 92 N-terminal" evidence="2">
    <location>
        <begin position="6"/>
        <end position="233"/>
    </location>
</feature>
<dbReference type="InterPro" id="IPR050883">
    <property type="entry name" value="PNGase"/>
</dbReference>
<dbReference type="FunFam" id="3.30.2080.10:FF:000001">
    <property type="entry name" value="Alpha-1,2-mannosidase subfamily"/>
    <property type="match status" value="1"/>
</dbReference>
<dbReference type="GO" id="GO:0005975">
    <property type="term" value="P:carbohydrate metabolic process"/>
    <property type="evidence" value="ECO:0007669"/>
    <property type="project" value="InterPro"/>
</dbReference>